<evidence type="ECO:0000256" key="1">
    <source>
        <dbReference type="ARBA" id="ARBA00006479"/>
    </source>
</evidence>
<organism evidence="2 3">
    <name type="scientific">Alteracholeplasma palmae (strain ATCC 49389 / J233)</name>
    <name type="common">Acholeplasma palmae</name>
    <dbReference type="NCBI Taxonomy" id="1318466"/>
    <lineage>
        <taxon>Bacteria</taxon>
        <taxon>Bacillati</taxon>
        <taxon>Mycoplasmatota</taxon>
        <taxon>Mollicutes</taxon>
        <taxon>Acholeplasmatales</taxon>
        <taxon>Acholeplasmataceae</taxon>
        <taxon>Acholeplasma</taxon>
    </lineage>
</organism>
<accession>U4KL79</accession>
<reference evidence="2 3" key="1">
    <citation type="journal article" date="2013" name="J. Mol. Microbiol. Biotechnol.">
        <title>Analysis of the Complete Genomes of Acholeplasma brassicae , A. palmae and A. laidlawii and Their Comparison to the Obligate Parasites from ' Candidatus Phytoplasma'.</title>
        <authorList>
            <person name="Kube M."/>
            <person name="Siewert C."/>
            <person name="Migdoll A.M."/>
            <person name="Duduk B."/>
            <person name="Holz S."/>
            <person name="Rabus R."/>
            <person name="Seemuller E."/>
            <person name="Mitrovic J."/>
            <person name="Muller I."/>
            <person name="Buttner C."/>
            <person name="Reinhardt R."/>
        </authorList>
    </citation>
    <scope>NUCLEOTIDE SEQUENCE [LARGE SCALE GENOMIC DNA]</scope>
    <source>
        <strain evidence="2 3">J233</strain>
    </source>
</reference>
<dbReference type="SUPFAM" id="SSF53067">
    <property type="entry name" value="Actin-like ATPase domain"/>
    <property type="match status" value="1"/>
</dbReference>
<dbReference type="PANTHER" id="PTHR18964">
    <property type="entry name" value="ROK (REPRESSOR, ORF, KINASE) FAMILY"/>
    <property type="match status" value="1"/>
</dbReference>
<dbReference type="OrthoDB" id="9795247at2"/>
<dbReference type="STRING" id="1318466.BN85409360"/>
<dbReference type="InterPro" id="IPR043129">
    <property type="entry name" value="ATPase_NBD"/>
</dbReference>
<dbReference type="KEGG" id="apal:BN85409360"/>
<dbReference type="PANTHER" id="PTHR18964:SF165">
    <property type="entry name" value="BETA-GLUCOSIDE KINASE"/>
    <property type="match status" value="1"/>
</dbReference>
<dbReference type="Gene3D" id="3.30.420.40">
    <property type="match status" value="2"/>
</dbReference>
<dbReference type="InterPro" id="IPR000600">
    <property type="entry name" value="ROK"/>
</dbReference>
<evidence type="ECO:0000313" key="3">
    <source>
        <dbReference type="Proteomes" id="UP000032740"/>
    </source>
</evidence>
<dbReference type="EMBL" id="FO681347">
    <property type="protein sequence ID" value="CCV64513.1"/>
    <property type="molecule type" value="Genomic_DNA"/>
</dbReference>
<gene>
    <name evidence="2" type="ORF">BN85409360</name>
</gene>
<sequence length="294" mass="32858">MNLYLTFDIGGTDLKYGIITENETLLFQSITKTNGDLGSKVLIEKLKSIFQNLSTEYNIKGIAISTTSSINTQTTEVLTPSISIKNYLGLNFRDALKDLNLPISVQNDVKCMILCEKDFLPENKYKNILAITYGTGIGSALIIDNHLYHGFLYSAGECGKMMMYNSTYEGLASTNSLVKFAKKVYPHIQNGIDVFSLYDINDEKIVPIVNKFYDNLTTGLANMIYILNPDHIIIGGGITNRGTQFLNEVYSALEPKLWDYFKGKISISLAKTKNNAGMIGAFKFYKSIFNTKNE</sequence>
<proteinExistence type="inferred from homology"/>
<dbReference type="Proteomes" id="UP000032740">
    <property type="component" value="Chromosome"/>
</dbReference>
<dbReference type="HOGENOM" id="CLU_036604_0_1_14"/>
<keyword evidence="3" id="KW-1185">Reference proteome</keyword>
<name>U4KL79_ALTPJ</name>
<evidence type="ECO:0000313" key="2">
    <source>
        <dbReference type="EMBL" id="CCV64513.1"/>
    </source>
</evidence>
<dbReference type="AlphaFoldDB" id="U4KL79"/>
<dbReference type="RefSeq" id="WP_026660250.1">
    <property type="nucleotide sequence ID" value="NC_022538.1"/>
</dbReference>
<protein>
    <submittedName>
        <fullName evidence="2">ROK family protein</fullName>
    </submittedName>
</protein>
<dbReference type="Pfam" id="PF00480">
    <property type="entry name" value="ROK"/>
    <property type="match status" value="1"/>
</dbReference>
<comment type="similarity">
    <text evidence="1">Belongs to the ROK (NagC/XylR) family.</text>
</comment>